<dbReference type="AlphaFoldDB" id="A0AAV0KIZ7"/>
<proteinExistence type="predicted"/>
<reference evidence="1" key="1">
    <citation type="submission" date="2022-08" db="EMBL/GenBank/DDBJ databases">
        <authorList>
            <person name="Gutierrez-Valencia J."/>
        </authorList>
    </citation>
    <scope>NUCLEOTIDE SEQUENCE</scope>
</reference>
<name>A0AAV0KIZ7_9ROSI</name>
<dbReference type="Proteomes" id="UP001154282">
    <property type="component" value="Unassembled WGS sequence"/>
</dbReference>
<protein>
    <submittedName>
        <fullName evidence="1">Uncharacterized protein</fullName>
    </submittedName>
</protein>
<gene>
    <name evidence="1" type="ORF">LITE_LOCUS18863</name>
</gene>
<sequence length="40" mass="4627">MIDILITFILRTVQLSRKTNTEIVSQFGSFLCFGIQVEKH</sequence>
<evidence type="ECO:0000313" key="1">
    <source>
        <dbReference type="EMBL" id="CAI0421683.1"/>
    </source>
</evidence>
<dbReference type="EMBL" id="CAMGYJ010000005">
    <property type="protein sequence ID" value="CAI0421683.1"/>
    <property type="molecule type" value="Genomic_DNA"/>
</dbReference>
<accession>A0AAV0KIZ7</accession>
<organism evidence="1 2">
    <name type="scientific">Linum tenue</name>
    <dbReference type="NCBI Taxonomy" id="586396"/>
    <lineage>
        <taxon>Eukaryota</taxon>
        <taxon>Viridiplantae</taxon>
        <taxon>Streptophyta</taxon>
        <taxon>Embryophyta</taxon>
        <taxon>Tracheophyta</taxon>
        <taxon>Spermatophyta</taxon>
        <taxon>Magnoliopsida</taxon>
        <taxon>eudicotyledons</taxon>
        <taxon>Gunneridae</taxon>
        <taxon>Pentapetalae</taxon>
        <taxon>rosids</taxon>
        <taxon>fabids</taxon>
        <taxon>Malpighiales</taxon>
        <taxon>Linaceae</taxon>
        <taxon>Linum</taxon>
    </lineage>
</organism>
<keyword evidence="2" id="KW-1185">Reference proteome</keyword>
<evidence type="ECO:0000313" key="2">
    <source>
        <dbReference type="Proteomes" id="UP001154282"/>
    </source>
</evidence>
<comment type="caution">
    <text evidence="1">The sequence shown here is derived from an EMBL/GenBank/DDBJ whole genome shotgun (WGS) entry which is preliminary data.</text>
</comment>